<dbReference type="PANTHER" id="PTHR46209">
    <property type="entry name" value="PX DOMAIN-CONTAINING PROTEIN"/>
    <property type="match status" value="1"/>
</dbReference>
<protein>
    <recommendedName>
        <fullName evidence="12">PX domain-containing protein</fullName>
    </recommendedName>
</protein>
<evidence type="ECO:0000256" key="10">
    <source>
        <dbReference type="ARBA" id="ARBA00029433"/>
    </source>
</evidence>
<evidence type="ECO:0000256" key="9">
    <source>
        <dbReference type="ARBA" id="ARBA00023136"/>
    </source>
</evidence>
<evidence type="ECO:0000313" key="13">
    <source>
        <dbReference type="EMBL" id="CEK93627.1"/>
    </source>
</evidence>
<evidence type="ECO:0000256" key="8">
    <source>
        <dbReference type="ARBA" id="ARBA00023121"/>
    </source>
</evidence>
<evidence type="ECO:0000256" key="2">
    <source>
        <dbReference type="ARBA" id="ARBA00004496"/>
    </source>
</evidence>
<dbReference type="GO" id="GO:0016050">
    <property type="term" value="P:vesicle organization"/>
    <property type="evidence" value="ECO:0007669"/>
    <property type="project" value="TreeGrafter"/>
</dbReference>
<reference evidence="13" key="1">
    <citation type="submission" date="2014-12" db="EMBL/GenBank/DDBJ databases">
        <title>Insight into the proteome of Arion vulgaris.</title>
        <authorList>
            <person name="Aradska J."/>
            <person name="Bulat T."/>
            <person name="Smidak R."/>
            <person name="Sarate P."/>
            <person name="Gangsoo J."/>
            <person name="Sialana F."/>
            <person name="Bilban M."/>
            <person name="Lubec G."/>
        </authorList>
    </citation>
    <scope>NUCLEOTIDE SEQUENCE</scope>
    <source>
        <tissue evidence="13">Skin</tissue>
    </source>
</reference>
<keyword evidence="6" id="KW-0967">Endosome</keyword>
<dbReference type="SUPFAM" id="SSF64268">
    <property type="entry name" value="PX domain"/>
    <property type="match status" value="1"/>
</dbReference>
<dbReference type="GO" id="GO:1901981">
    <property type="term" value="F:phosphatidylinositol phosphate binding"/>
    <property type="evidence" value="ECO:0007669"/>
    <property type="project" value="TreeGrafter"/>
</dbReference>
<dbReference type="GO" id="GO:0006886">
    <property type="term" value="P:intracellular protein transport"/>
    <property type="evidence" value="ECO:0007669"/>
    <property type="project" value="InterPro"/>
</dbReference>
<dbReference type="InterPro" id="IPR036871">
    <property type="entry name" value="PX_dom_sf"/>
</dbReference>
<proteinExistence type="inferred from homology"/>
<evidence type="ECO:0000256" key="4">
    <source>
        <dbReference type="ARBA" id="ARBA00022448"/>
    </source>
</evidence>
<feature type="domain" description="PX" evidence="12">
    <location>
        <begin position="19"/>
        <end position="136"/>
    </location>
</feature>
<keyword evidence="9" id="KW-0472">Membrane</keyword>
<dbReference type="GO" id="GO:0005768">
    <property type="term" value="C:endosome"/>
    <property type="evidence" value="ECO:0007669"/>
    <property type="project" value="UniProtKB-SubCell"/>
</dbReference>
<dbReference type="Gene3D" id="3.30.1520.10">
    <property type="entry name" value="Phox-like domain"/>
    <property type="match status" value="1"/>
</dbReference>
<dbReference type="PANTHER" id="PTHR46209:SF3">
    <property type="entry name" value="PX DOMAIN-CONTAINING PROTEIN"/>
    <property type="match status" value="1"/>
</dbReference>
<feature type="compositionally biased region" description="Polar residues" evidence="11">
    <location>
        <begin position="190"/>
        <end position="215"/>
    </location>
</feature>
<evidence type="ECO:0000256" key="3">
    <source>
        <dbReference type="ARBA" id="ARBA00010883"/>
    </source>
</evidence>
<evidence type="ECO:0000259" key="12">
    <source>
        <dbReference type="PROSITE" id="PS50195"/>
    </source>
</evidence>
<feature type="region of interest" description="Disordered" evidence="11">
    <location>
        <begin position="187"/>
        <end position="250"/>
    </location>
</feature>
<comment type="similarity">
    <text evidence="3">Belongs to the sorting nexin family.</text>
</comment>
<evidence type="ECO:0000256" key="7">
    <source>
        <dbReference type="ARBA" id="ARBA00022927"/>
    </source>
</evidence>
<keyword evidence="4" id="KW-0813">Transport</keyword>
<sequence length="300" mass="34225">MLRGKESKKNKFISFKELLPRIIVKDPVVHDSWEKGKFTTYLICIKTEHPAFHLWLSAVRRRFSEVRWLYMILKANHSHVLFPKVPSKKVFAERFEPEFIKSRMMEIQCFLNELLVTDTVLADAAFHIFIQTDLTTDEIEEHLNGTLPESIMDKAWENAGHLHTSSYIVNTTIIPHEPQEIVMNEEDLQPSHQRSQSLNSSDSHTSFDNHSVSMTETKDAPSVPESRESLLNNPESLTDSNVEPEDVGTQSEVVTLSHDVVINDDDINTTESLLELSDSSLDSVNRSADVMKLTLPVKNV</sequence>
<dbReference type="SMART" id="SM00312">
    <property type="entry name" value="PX"/>
    <property type="match status" value="1"/>
</dbReference>
<dbReference type="PROSITE" id="PS50195">
    <property type="entry name" value="PX"/>
    <property type="match status" value="1"/>
</dbReference>
<evidence type="ECO:0000256" key="11">
    <source>
        <dbReference type="SAM" id="MobiDB-lite"/>
    </source>
</evidence>
<gene>
    <name evidence="13" type="primary">ORF196354</name>
</gene>
<evidence type="ECO:0000256" key="5">
    <source>
        <dbReference type="ARBA" id="ARBA00022490"/>
    </source>
</evidence>
<comment type="subcellular location">
    <subcellularLocation>
        <location evidence="2">Cytoplasm</location>
    </subcellularLocation>
    <subcellularLocation>
        <location evidence="10">Endomembrane system</location>
        <topology evidence="10">Peripheral membrane protein</topology>
        <orientation evidence="10">Cytoplasmic side</orientation>
    </subcellularLocation>
    <subcellularLocation>
        <location evidence="1">Endosome</location>
    </subcellularLocation>
</comment>
<keyword evidence="7" id="KW-0653">Protein transport</keyword>
<organism evidence="13">
    <name type="scientific">Arion vulgaris</name>
    <dbReference type="NCBI Taxonomy" id="1028688"/>
    <lineage>
        <taxon>Eukaryota</taxon>
        <taxon>Metazoa</taxon>
        <taxon>Spiralia</taxon>
        <taxon>Lophotrochozoa</taxon>
        <taxon>Mollusca</taxon>
        <taxon>Gastropoda</taxon>
        <taxon>Heterobranchia</taxon>
        <taxon>Euthyneura</taxon>
        <taxon>Panpulmonata</taxon>
        <taxon>Eupulmonata</taxon>
        <taxon>Stylommatophora</taxon>
        <taxon>Helicina</taxon>
        <taxon>Arionoidea</taxon>
        <taxon>Arionidae</taxon>
        <taxon>Arion</taxon>
    </lineage>
</organism>
<feature type="compositionally biased region" description="Polar residues" evidence="11">
    <location>
        <begin position="229"/>
        <end position="241"/>
    </location>
</feature>
<dbReference type="Pfam" id="PF00787">
    <property type="entry name" value="PX"/>
    <property type="match status" value="1"/>
</dbReference>
<dbReference type="AlphaFoldDB" id="A0A0B7BL54"/>
<dbReference type="EMBL" id="HACG01046762">
    <property type="protein sequence ID" value="CEK93627.1"/>
    <property type="molecule type" value="Transcribed_RNA"/>
</dbReference>
<dbReference type="InterPro" id="IPR001683">
    <property type="entry name" value="PX_dom"/>
</dbReference>
<evidence type="ECO:0000256" key="1">
    <source>
        <dbReference type="ARBA" id="ARBA00004177"/>
    </source>
</evidence>
<evidence type="ECO:0000256" key="6">
    <source>
        <dbReference type="ARBA" id="ARBA00022753"/>
    </source>
</evidence>
<dbReference type="InterPro" id="IPR043544">
    <property type="entry name" value="SNX10/11"/>
</dbReference>
<keyword evidence="5" id="KW-0963">Cytoplasm</keyword>
<accession>A0A0B7BL54</accession>
<keyword evidence="8" id="KW-0446">Lipid-binding</keyword>
<name>A0A0B7BL54_9EUPU</name>